<proteinExistence type="predicted"/>
<dbReference type="EMBL" id="JASBWT010000043">
    <property type="protein sequence ID" value="KAJ9092018.1"/>
    <property type="molecule type" value="Genomic_DNA"/>
</dbReference>
<evidence type="ECO:0000313" key="2">
    <source>
        <dbReference type="Proteomes" id="UP001227268"/>
    </source>
</evidence>
<protein>
    <submittedName>
        <fullName evidence="1">Uncharacterized protein</fullName>
    </submittedName>
</protein>
<organism evidence="1 2">
    <name type="scientific">Naganishia friedmannii</name>
    <dbReference type="NCBI Taxonomy" id="89922"/>
    <lineage>
        <taxon>Eukaryota</taxon>
        <taxon>Fungi</taxon>
        <taxon>Dikarya</taxon>
        <taxon>Basidiomycota</taxon>
        <taxon>Agaricomycotina</taxon>
        <taxon>Tremellomycetes</taxon>
        <taxon>Filobasidiales</taxon>
        <taxon>Filobasidiaceae</taxon>
        <taxon>Naganishia</taxon>
    </lineage>
</organism>
<comment type="caution">
    <text evidence="1">The sequence shown here is derived from an EMBL/GenBank/DDBJ whole genome shotgun (WGS) entry which is preliminary data.</text>
</comment>
<sequence>MTRVLKFKPNKHAPTVEDVGSGDDRDSQQTTPVSTRPDESSFTPASNASDSTYGGNTPPASAGTGHESDNGGHDDTGSQRSGGVYQRSYNWPPAASGGNGGDGGQLSRPPSPAGDSRIHSVTTFLGSWNTGCQAQEVKEPTVFNFGDLRVNSGNYRKPQSPQGSGPGVNYPEERRTPTEGAMAVFGPGNTGIQMQINGVDRGAVCGGRKNGSDPAGLKPRVGKKQSLLAMGQKLRGNAEKMRKQWG</sequence>
<dbReference type="Proteomes" id="UP001227268">
    <property type="component" value="Unassembled WGS sequence"/>
</dbReference>
<accession>A0ACC2UY58</accession>
<keyword evidence="2" id="KW-1185">Reference proteome</keyword>
<evidence type="ECO:0000313" key="1">
    <source>
        <dbReference type="EMBL" id="KAJ9092018.1"/>
    </source>
</evidence>
<gene>
    <name evidence="1" type="ORF">QFC21_006998</name>
</gene>
<name>A0ACC2UY58_9TREE</name>
<reference evidence="1" key="1">
    <citation type="submission" date="2023-04" db="EMBL/GenBank/DDBJ databases">
        <title>Draft Genome sequencing of Naganishia species isolated from polar environments using Oxford Nanopore Technology.</title>
        <authorList>
            <person name="Leo P."/>
            <person name="Venkateswaran K."/>
        </authorList>
    </citation>
    <scope>NUCLEOTIDE SEQUENCE</scope>
    <source>
        <strain evidence="1">MNA-CCFEE 5423</strain>
    </source>
</reference>